<evidence type="ECO:0000313" key="3">
    <source>
        <dbReference type="EMBL" id="RWA19640.1"/>
    </source>
</evidence>
<organism evidence="3 4">
    <name type="scientific">Mycolicibacterium elephantis DSM 44368</name>
    <dbReference type="NCBI Taxonomy" id="1335622"/>
    <lineage>
        <taxon>Bacteria</taxon>
        <taxon>Bacillati</taxon>
        <taxon>Actinomycetota</taxon>
        <taxon>Actinomycetes</taxon>
        <taxon>Mycobacteriales</taxon>
        <taxon>Mycobacteriaceae</taxon>
        <taxon>Mycolicibacterium</taxon>
    </lineage>
</organism>
<sequence length="184" mass="19660">MTMTTAVRTGLSTGTWTIDPVHSNVGFSVRHLMVSKVRGKFDDFSGAITVAEDGTPSVRAEVSTASVNTGNEQRDAHLRSAEFFDVEKYPTATFVSTGVRPDGDNYVLDGDLTIKGITRPVSFALEFNGVNPGMGQGEVAGFEASVVLNRRDFGIDIDMPLETGGAVIGDKVTVTLEIEATKQQ</sequence>
<reference evidence="3 4" key="1">
    <citation type="submission" date="2013-06" db="EMBL/GenBank/DDBJ databases">
        <title>The draft sequence of the Mycobacterium elephantis genome.</title>
        <authorList>
            <person name="Pettersson F.B."/>
            <person name="Das S."/>
            <person name="Dasgupta S."/>
            <person name="Bhattacharya A."/>
            <person name="Kirsebom L.A."/>
        </authorList>
    </citation>
    <scope>NUCLEOTIDE SEQUENCE [LARGE SCALE GENOMIC DNA]</scope>
    <source>
        <strain evidence="3 4">DSM 44368</strain>
    </source>
</reference>
<evidence type="ECO:0000256" key="1">
    <source>
        <dbReference type="ARBA" id="ARBA00008812"/>
    </source>
</evidence>
<dbReference type="SUPFAM" id="SSF101874">
    <property type="entry name" value="YceI-like"/>
    <property type="match status" value="1"/>
</dbReference>
<dbReference type="InterPro" id="IPR007372">
    <property type="entry name" value="Lipid/polyisoprenoid-bd_YceI"/>
</dbReference>
<accession>A0A439DTB5</accession>
<dbReference type="Proteomes" id="UP000287177">
    <property type="component" value="Unassembled WGS sequence"/>
</dbReference>
<comment type="similarity">
    <text evidence="1">Belongs to the UPF0312 family.</text>
</comment>
<dbReference type="Gene3D" id="2.40.128.110">
    <property type="entry name" value="Lipid/polyisoprenoid-binding, YceI-like"/>
    <property type="match status" value="1"/>
</dbReference>
<proteinExistence type="inferred from homology"/>
<name>A0A439DTB5_9MYCO</name>
<dbReference type="PANTHER" id="PTHR34406">
    <property type="entry name" value="PROTEIN YCEI"/>
    <property type="match status" value="1"/>
</dbReference>
<protein>
    <recommendedName>
        <fullName evidence="2">Lipid/polyisoprenoid-binding YceI-like domain-containing protein</fullName>
    </recommendedName>
</protein>
<dbReference type="AlphaFoldDB" id="A0A439DTB5"/>
<evidence type="ECO:0000313" key="4">
    <source>
        <dbReference type="Proteomes" id="UP000287177"/>
    </source>
</evidence>
<gene>
    <name evidence="3" type="ORF">MELE44368_20075</name>
</gene>
<dbReference type="SMART" id="SM00867">
    <property type="entry name" value="YceI"/>
    <property type="match status" value="1"/>
</dbReference>
<keyword evidence="4" id="KW-1185">Reference proteome</keyword>
<evidence type="ECO:0000259" key="2">
    <source>
        <dbReference type="SMART" id="SM00867"/>
    </source>
</evidence>
<comment type="caution">
    <text evidence="3">The sequence shown here is derived from an EMBL/GenBank/DDBJ whole genome shotgun (WGS) entry which is preliminary data.</text>
</comment>
<dbReference type="EMBL" id="ATDN01000017">
    <property type="protein sequence ID" value="RWA19640.1"/>
    <property type="molecule type" value="Genomic_DNA"/>
</dbReference>
<feature type="domain" description="Lipid/polyisoprenoid-binding YceI-like" evidence="2">
    <location>
        <begin position="15"/>
        <end position="181"/>
    </location>
</feature>
<dbReference type="PANTHER" id="PTHR34406:SF1">
    <property type="entry name" value="PROTEIN YCEI"/>
    <property type="match status" value="1"/>
</dbReference>
<dbReference type="InterPro" id="IPR036761">
    <property type="entry name" value="TTHA0802/YceI-like_sf"/>
</dbReference>
<dbReference type="Pfam" id="PF04264">
    <property type="entry name" value="YceI"/>
    <property type="match status" value="1"/>
</dbReference>